<dbReference type="Proteomes" id="UP000246464">
    <property type="component" value="Chromosome 17"/>
</dbReference>
<name>A0A2U9CKJ1_SCOMX</name>
<protein>
    <submittedName>
        <fullName evidence="1">Uncharacterized protein</fullName>
    </submittedName>
</protein>
<reference evidence="1 2" key="1">
    <citation type="submission" date="2017-12" db="EMBL/GenBank/DDBJ databases">
        <title>Integrating genomic resources of turbot (Scophthalmus maximus) in depth evaluation of genetic and physical mapping variation across individuals.</title>
        <authorList>
            <person name="Martinez P."/>
        </authorList>
    </citation>
    <scope>NUCLEOTIDE SEQUENCE [LARGE SCALE GENOMIC DNA]</scope>
</reference>
<accession>A0A2U9CKJ1</accession>
<proteinExistence type="predicted"/>
<dbReference type="EMBL" id="CP026259">
    <property type="protein sequence ID" value="AWP16299.1"/>
    <property type="molecule type" value="Genomic_DNA"/>
</dbReference>
<evidence type="ECO:0000313" key="2">
    <source>
        <dbReference type="Proteomes" id="UP000246464"/>
    </source>
</evidence>
<gene>
    <name evidence="1" type="ORF">SMAX5B_021921</name>
</gene>
<dbReference type="AlphaFoldDB" id="A0A2U9CKJ1"/>
<organism evidence="1 2">
    <name type="scientific">Scophthalmus maximus</name>
    <name type="common">Turbot</name>
    <name type="synonym">Psetta maxima</name>
    <dbReference type="NCBI Taxonomy" id="52904"/>
    <lineage>
        <taxon>Eukaryota</taxon>
        <taxon>Metazoa</taxon>
        <taxon>Chordata</taxon>
        <taxon>Craniata</taxon>
        <taxon>Vertebrata</taxon>
        <taxon>Euteleostomi</taxon>
        <taxon>Actinopterygii</taxon>
        <taxon>Neopterygii</taxon>
        <taxon>Teleostei</taxon>
        <taxon>Neoteleostei</taxon>
        <taxon>Acanthomorphata</taxon>
        <taxon>Carangaria</taxon>
        <taxon>Pleuronectiformes</taxon>
        <taxon>Pleuronectoidei</taxon>
        <taxon>Scophthalmidae</taxon>
        <taxon>Scophthalmus</taxon>
    </lineage>
</organism>
<sequence length="70" mass="7496">MTGATTEAMTEVMIVTMIVMMTESTDHTDADLHLLITAGATALDPGPGPTHHVTIESSIRRVNNTFIDNV</sequence>
<evidence type="ECO:0000313" key="1">
    <source>
        <dbReference type="EMBL" id="AWP16299.1"/>
    </source>
</evidence>
<keyword evidence="2" id="KW-1185">Reference proteome</keyword>